<evidence type="ECO:0000256" key="10">
    <source>
        <dbReference type="RuleBase" id="RU366002"/>
    </source>
</evidence>
<proteinExistence type="inferred from homology"/>
<dbReference type="GO" id="GO:0051453">
    <property type="term" value="P:regulation of intracellular pH"/>
    <property type="evidence" value="ECO:0007669"/>
    <property type="project" value="TreeGrafter"/>
</dbReference>
<comment type="caution">
    <text evidence="13">The sequence shown here is derived from an EMBL/GenBank/DDBJ whole genome shotgun (WGS) entry which is preliminary data.</text>
</comment>
<comment type="subcellular location">
    <subcellularLocation>
        <location evidence="1 10">Cell membrane</location>
        <topology evidence="1 10">Multi-pass membrane protein</topology>
    </subcellularLocation>
</comment>
<evidence type="ECO:0000256" key="9">
    <source>
        <dbReference type="ARBA" id="ARBA00023201"/>
    </source>
</evidence>
<dbReference type="EMBL" id="SMLA01000033">
    <property type="protein sequence ID" value="TDD85805.1"/>
    <property type="molecule type" value="Genomic_DNA"/>
</dbReference>
<evidence type="ECO:0000256" key="8">
    <source>
        <dbReference type="ARBA" id="ARBA00023136"/>
    </source>
</evidence>
<accession>A0A4R5BJ41</accession>
<evidence type="ECO:0000256" key="7">
    <source>
        <dbReference type="ARBA" id="ARBA00023065"/>
    </source>
</evidence>
<keyword evidence="7 10" id="KW-0406">Ion transport</keyword>
<dbReference type="InterPro" id="IPR004705">
    <property type="entry name" value="Cation/H_exchanger_CPA1_bac"/>
</dbReference>
<sequence length="546" mass="57835">MLGEVGFALAVLAVVVLVGQSGRWTRLPDAVVLAVVGLVYAALPGPTVRLDPEVVLDLVLPPLLYYAALNSSLLALRNRLRAVVSLSVLLVLVTAFAVGGVVAWLEPVVPLAAAVVLGAAVAPPDPVAALAVGRRAQLSGRLSTLIEGEGLLNDATALTVYQLALVVAVGGQFDAGSAAGTFLLAVLGGLGIGTAVALLVRSTRPFLTDAILVNAVSLATPFVAYVLAELCRVSGILAVVVAGLIIGHQNPRLQSSASRIQISAVWRLVNFLLEGVVFLLIGMQLPEVVRGVEQYPPATVVTTVAATLGGVLLVRPAWLVLTQHVPRRLRSRLGGLDDRRTAEKALSGREIAALSWAGTRGVITLAAAFAIPETTDSGAAFPARDLLLLSAYVVVLVTLVGQGLTFGPLVRMLGTRADLVDQARLRNYARIAASDAALIRCDELVRDEQLSEQTAASIRNSLLARRRRHLDQAAFLEADPATPRSADYESALRVRRGVLDAQHDELLKWRDAGRLPDSDLRLLQRELDHEERTLPMPTEGDSRGHA</sequence>
<keyword evidence="8 10" id="KW-0472">Membrane</keyword>
<dbReference type="Proteomes" id="UP000294723">
    <property type="component" value="Unassembled WGS sequence"/>
</dbReference>
<keyword evidence="2 10" id="KW-0813">Transport</keyword>
<dbReference type="GO" id="GO:0015385">
    <property type="term" value="F:sodium:proton antiporter activity"/>
    <property type="evidence" value="ECO:0007669"/>
    <property type="project" value="InterPro"/>
</dbReference>
<dbReference type="GO" id="GO:0015386">
    <property type="term" value="F:potassium:proton antiporter activity"/>
    <property type="evidence" value="ECO:0007669"/>
    <property type="project" value="TreeGrafter"/>
</dbReference>
<feature type="transmembrane region" description="Helical" evidence="10">
    <location>
        <begin position="351"/>
        <end position="371"/>
    </location>
</feature>
<feature type="transmembrane region" description="Helical" evidence="10">
    <location>
        <begin position="179"/>
        <end position="199"/>
    </location>
</feature>
<gene>
    <name evidence="13" type="ORF">E1202_20165</name>
</gene>
<evidence type="ECO:0000313" key="13">
    <source>
        <dbReference type="EMBL" id="TDD85805.1"/>
    </source>
</evidence>
<evidence type="ECO:0000256" key="5">
    <source>
        <dbReference type="ARBA" id="ARBA00022989"/>
    </source>
</evidence>
<protein>
    <submittedName>
        <fullName evidence="13">Na+/H+ antiporter</fullName>
    </submittedName>
</protein>
<dbReference type="GO" id="GO:0005886">
    <property type="term" value="C:plasma membrane"/>
    <property type="evidence" value="ECO:0007669"/>
    <property type="project" value="UniProtKB-SubCell"/>
</dbReference>
<evidence type="ECO:0000256" key="2">
    <source>
        <dbReference type="ARBA" id="ARBA00022448"/>
    </source>
</evidence>
<keyword evidence="14" id="KW-1185">Reference proteome</keyword>
<feature type="transmembrane region" description="Helical" evidence="10">
    <location>
        <begin position="83"/>
        <end position="105"/>
    </location>
</feature>
<dbReference type="InterPro" id="IPR018422">
    <property type="entry name" value="Cation/H_exchanger_CPA1"/>
</dbReference>
<dbReference type="PANTHER" id="PTHR10110:SF86">
    <property type="entry name" value="SODIUM_HYDROGEN EXCHANGER 7"/>
    <property type="match status" value="1"/>
</dbReference>
<comment type="similarity">
    <text evidence="10">Belongs to the monovalent cation:proton antiporter 1 (CPA1) transporter (TC 2.A.36) family.</text>
</comment>
<keyword evidence="6 10" id="KW-0915">Sodium</keyword>
<feature type="transmembrane region" description="Helical" evidence="10">
    <location>
        <begin position="391"/>
        <end position="410"/>
    </location>
</feature>
<dbReference type="PANTHER" id="PTHR10110">
    <property type="entry name" value="SODIUM/HYDROGEN EXCHANGER"/>
    <property type="match status" value="1"/>
</dbReference>
<comment type="function">
    <text evidence="10">Na(+)/H(+) antiporter that extrudes sodium in exchange for external protons.</text>
</comment>
<feature type="transmembrane region" description="Helical" evidence="10">
    <location>
        <begin position="206"/>
        <end position="227"/>
    </location>
</feature>
<reference evidence="13 14" key="1">
    <citation type="submission" date="2019-03" db="EMBL/GenBank/DDBJ databases">
        <title>Draft genome sequences of novel Actinobacteria.</title>
        <authorList>
            <person name="Sahin N."/>
            <person name="Ay H."/>
            <person name="Saygin H."/>
        </authorList>
    </citation>
    <scope>NUCLEOTIDE SEQUENCE [LARGE SCALE GENOMIC DNA]</scope>
    <source>
        <strain evidence="13 14">5K548</strain>
    </source>
</reference>
<dbReference type="Gene3D" id="6.10.140.1330">
    <property type="match status" value="1"/>
</dbReference>
<evidence type="ECO:0000256" key="4">
    <source>
        <dbReference type="ARBA" id="ARBA00022692"/>
    </source>
</evidence>
<keyword evidence="10" id="KW-0050">Antiport</keyword>
<dbReference type="NCBIfam" id="TIGR00831">
    <property type="entry name" value="a_cpa1"/>
    <property type="match status" value="1"/>
</dbReference>
<feature type="transmembrane region" description="Helical" evidence="10">
    <location>
        <begin position="233"/>
        <end position="253"/>
    </location>
</feature>
<feature type="domain" description="Cation/H+ exchanger transmembrane" evidence="12">
    <location>
        <begin position="13"/>
        <end position="411"/>
    </location>
</feature>
<keyword evidence="5 10" id="KW-1133">Transmembrane helix</keyword>
<keyword evidence="4 10" id="KW-0812">Transmembrane</keyword>
<keyword evidence="9 10" id="KW-0739">Sodium transport</keyword>
<comment type="caution">
    <text evidence="10">Lacks conserved residue(s) required for the propagation of feature annotation.</text>
</comment>
<evidence type="ECO:0000256" key="1">
    <source>
        <dbReference type="ARBA" id="ARBA00004651"/>
    </source>
</evidence>
<name>A0A4R5BJ41_9PSEU</name>
<evidence type="ECO:0000259" key="12">
    <source>
        <dbReference type="Pfam" id="PF00999"/>
    </source>
</evidence>
<organism evidence="13 14">
    <name type="scientific">Saccharopolyspora karakumensis</name>
    <dbReference type="NCBI Taxonomy" id="2530386"/>
    <lineage>
        <taxon>Bacteria</taxon>
        <taxon>Bacillati</taxon>
        <taxon>Actinomycetota</taxon>
        <taxon>Actinomycetes</taxon>
        <taxon>Pseudonocardiales</taxon>
        <taxon>Pseudonocardiaceae</taxon>
        <taxon>Saccharopolyspora</taxon>
    </lineage>
</organism>
<evidence type="ECO:0000256" key="3">
    <source>
        <dbReference type="ARBA" id="ARBA00022475"/>
    </source>
</evidence>
<dbReference type="InterPro" id="IPR006153">
    <property type="entry name" value="Cation/H_exchanger_TM"/>
</dbReference>
<keyword evidence="3 10" id="KW-1003">Cell membrane</keyword>
<evidence type="ECO:0000256" key="11">
    <source>
        <dbReference type="SAM" id="MobiDB-lite"/>
    </source>
</evidence>
<dbReference type="AlphaFoldDB" id="A0A4R5BJ41"/>
<evidence type="ECO:0000256" key="6">
    <source>
        <dbReference type="ARBA" id="ARBA00023053"/>
    </source>
</evidence>
<dbReference type="RefSeq" id="WP_132684710.1">
    <property type="nucleotide sequence ID" value="NZ_SMLA01000033.1"/>
</dbReference>
<feature type="transmembrane region" description="Helical" evidence="10">
    <location>
        <begin position="297"/>
        <end position="321"/>
    </location>
</feature>
<evidence type="ECO:0000313" key="14">
    <source>
        <dbReference type="Proteomes" id="UP000294723"/>
    </source>
</evidence>
<dbReference type="GO" id="GO:0098719">
    <property type="term" value="P:sodium ion import across plasma membrane"/>
    <property type="evidence" value="ECO:0007669"/>
    <property type="project" value="TreeGrafter"/>
</dbReference>
<dbReference type="Pfam" id="PF00999">
    <property type="entry name" value="Na_H_Exchanger"/>
    <property type="match status" value="1"/>
</dbReference>
<feature type="region of interest" description="Disordered" evidence="11">
    <location>
        <begin position="526"/>
        <end position="546"/>
    </location>
</feature>
<feature type="transmembrane region" description="Helical" evidence="10">
    <location>
        <begin position="58"/>
        <end position="76"/>
    </location>
</feature>
<feature type="transmembrane region" description="Helical" evidence="10">
    <location>
        <begin position="265"/>
        <end position="285"/>
    </location>
</feature>